<dbReference type="InterPro" id="IPR007450">
    <property type="entry name" value="BamE_dom"/>
</dbReference>
<organism evidence="5 6">
    <name type="scientific">Novosphingobium album</name>
    <name type="common">ex Hu et al. 2023</name>
    <dbReference type="NCBI Taxonomy" id="2930093"/>
    <lineage>
        <taxon>Bacteria</taxon>
        <taxon>Pseudomonadati</taxon>
        <taxon>Pseudomonadota</taxon>
        <taxon>Alphaproteobacteria</taxon>
        <taxon>Sphingomonadales</taxon>
        <taxon>Sphingomonadaceae</taxon>
        <taxon>Novosphingobium</taxon>
    </lineage>
</organism>
<evidence type="ECO:0000259" key="4">
    <source>
        <dbReference type="Pfam" id="PF04355"/>
    </source>
</evidence>
<dbReference type="Pfam" id="PF04355">
    <property type="entry name" value="BamE"/>
    <property type="match status" value="1"/>
</dbReference>
<gene>
    <name evidence="5" type="primary">bamE</name>
    <name evidence="5" type="ORF">MTR64_10010</name>
</gene>
<reference evidence="5" key="1">
    <citation type="submission" date="2022-03" db="EMBL/GenBank/DDBJ databases">
        <title>Identification of a novel bacterium isolated from mangrove sediments.</title>
        <authorList>
            <person name="Pan X."/>
        </authorList>
    </citation>
    <scope>NUCLEOTIDE SEQUENCE</scope>
    <source>
        <strain evidence="5">B2580</strain>
    </source>
</reference>
<feature type="chain" id="PRO_5046780432" evidence="3">
    <location>
        <begin position="28"/>
        <end position="163"/>
    </location>
</feature>
<accession>A0ABT0B1E8</accession>
<keyword evidence="1 3" id="KW-0732">Signal</keyword>
<dbReference type="RefSeq" id="WP_243993363.1">
    <property type="nucleotide sequence ID" value="NZ_JALHLE010000012.1"/>
</dbReference>
<comment type="caution">
    <text evidence="5">The sequence shown here is derived from an EMBL/GenBank/DDBJ whole genome shotgun (WGS) entry which is preliminary data.</text>
</comment>
<dbReference type="Gene3D" id="3.30.1450.10">
    <property type="match status" value="1"/>
</dbReference>
<feature type="signal peptide" evidence="3">
    <location>
        <begin position="1"/>
        <end position="27"/>
    </location>
</feature>
<dbReference type="InterPro" id="IPR037873">
    <property type="entry name" value="BamE-like"/>
</dbReference>
<evidence type="ECO:0000256" key="3">
    <source>
        <dbReference type="SAM" id="SignalP"/>
    </source>
</evidence>
<keyword evidence="2" id="KW-0472">Membrane</keyword>
<dbReference type="PROSITE" id="PS51257">
    <property type="entry name" value="PROKAR_LIPOPROTEIN"/>
    <property type="match status" value="1"/>
</dbReference>
<evidence type="ECO:0000313" key="5">
    <source>
        <dbReference type="EMBL" id="MCJ2178898.1"/>
    </source>
</evidence>
<evidence type="ECO:0000256" key="2">
    <source>
        <dbReference type="ARBA" id="ARBA00023136"/>
    </source>
</evidence>
<keyword evidence="6" id="KW-1185">Reference proteome</keyword>
<protein>
    <submittedName>
        <fullName evidence="5">Outer membrane protein assembly factor BamE</fullName>
    </submittedName>
</protein>
<name>A0ABT0B1E8_9SPHN</name>
<evidence type="ECO:0000313" key="6">
    <source>
        <dbReference type="Proteomes" id="UP001162880"/>
    </source>
</evidence>
<dbReference type="EMBL" id="JALHLE010000012">
    <property type="protein sequence ID" value="MCJ2178898.1"/>
    <property type="molecule type" value="Genomic_DNA"/>
</dbReference>
<proteinExistence type="predicted"/>
<sequence length="163" mass="17324">MRKVGLKIRTAGLVLALSALTAGCASIRDHRGYLIDQTLLDSVQPGIDNRLSVEKTLGRPTFISQFGQKDYYYVSQTVRTPPFGRPRTSDETILRVRFDAAGNVVAVDKRGMEQVARISPEGDKTPTLGRHRSLLEDLFGNIGAVGAGGTGSAAPSGPGPNGS</sequence>
<dbReference type="Proteomes" id="UP001162880">
    <property type="component" value="Unassembled WGS sequence"/>
</dbReference>
<evidence type="ECO:0000256" key="1">
    <source>
        <dbReference type="ARBA" id="ARBA00022729"/>
    </source>
</evidence>
<feature type="domain" description="Outer membrane protein assembly factor BamE" evidence="4">
    <location>
        <begin position="32"/>
        <end position="105"/>
    </location>
</feature>